<organism evidence="1">
    <name type="scientific">Rhizophora mucronata</name>
    <name type="common">Asiatic mangrove</name>
    <dbReference type="NCBI Taxonomy" id="61149"/>
    <lineage>
        <taxon>Eukaryota</taxon>
        <taxon>Viridiplantae</taxon>
        <taxon>Streptophyta</taxon>
        <taxon>Embryophyta</taxon>
        <taxon>Tracheophyta</taxon>
        <taxon>Spermatophyta</taxon>
        <taxon>Magnoliopsida</taxon>
        <taxon>eudicotyledons</taxon>
        <taxon>Gunneridae</taxon>
        <taxon>Pentapetalae</taxon>
        <taxon>rosids</taxon>
        <taxon>fabids</taxon>
        <taxon>Malpighiales</taxon>
        <taxon>Rhizophoraceae</taxon>
        <taxon>Rhizophora</taxon>
    </lineage>
</organism>
<dbReference type="AlphaFoldDB" id="A0A2P2Q5L3"/>
<proteinExistence type="predicted"/>
<sequence length="110" mass="12492">MLIRGGHRFFNAGPLYNVIVNPPANETKVPRTFAIPRGLPISRASSLSRTAITKVTEAMVLTIEETKVGEVYLKLKKYMFRDKHTPRREIMNISTKSINVSLDLCFLSRK</sequence>
<dbReference type="EMBL" id="GGEC01081793">
    <property type="protein sequence ID" value="MBX62277.1"/>
    <property type="molecule type" value="Transcribed_RNA"/>
</dbReference>
<accession>A0A2P2Q5L3</accession>
<name>A0A2P2Q5L3_RHIMU</name>
<reference evidence="1" key="1">
    <citation type="submission" date="2018-02" db="EMBL/GenBank/DDBJ databases">
        <title>Rhizophora mucronata_Transcriptome.</title>
        <authorList>
            <person name="Meera S.P."/>
            <person name="Sreeshan A."/>
            <person name="Augustine A."/>
        </authorList>
    </citation>
    <scope>NUCLEOTIDE SEQUENCE</scope>
    <source>
        <tissue evidence="1">Leaf</tissue>
    </source>
</reference>
<protein>
    <submittedName>
        <fullName evidence="1">Uncharacterized protein</fullName>
    </submittedName>
</protein>
<evidence type="ECO:0000313" key="1">
    <source>
        <dbReference type="EMBL" id="MBX62277.1"/>
    </source>
</evidence>